<dbReference type="PANTHER" id="PTHR10196:SF69">
    <property type="entry name" value="GLYCEROL KINASE"/>
    <property type="match status" value="1"/>
</dbReference>
<protein>
    <recommendedName>
        <fullName evidence="11">Probable glycerol kinase</fullName>
        <ecNumber evidence="3">2.7.1.30</ecNumber>
    </recommendedName>
    <alternativeName>
        <fullName evidence="9">ATP:glycerol 3-phosphotransferase</fullName>
    </alternativeName>
</protein>
<dbReference type="AlphaFoldDB" id="A0A0E9NGW4"/>
<name>A0A0E9NGW4_SAICN</name>
<dbReference type="GO" id="GO:0046167">
    <property type="term" value="P:glycerol-3-phosphate biosynthetic process"/>
    <property type="evidence" value="ECO:0007669"/>
    <property type="project" value="TreeGrafter"/>
</dbReference>
<dbReference type="SUPFAM" id="SSF53067">
    <property type="entry name" value="Actin-like ATPase domain"/>
    <property type="match status" value="2"/>
</dbReference>
<evidence type="ECO:0000256" key="6">
    <source>
        <dbReference type="ARBA" id="ARBA00022777"/>
    </source>
</evidence>
<dbReference type="OMA" id="VQWMRDQ"/>
<evidence type="ECO:0000256" key="7">
    <source>
        <dbReference type="ARBA" id="ARBA00022798"/>
    </source>
</evidence>
<dbReference type="FunFam" id="3.30.420.40:FF:000085">
    <property type="entry name" value="Glycerol kinase 2"/>
    <property type="match status" value="1"/>
</dbReference>
<dbReference type="Proteomes" id="UP000033140">
    <property type="component" value="Unassembled WGS sequence"/>
</dbReference>
<keyword evidence="4 12" id="KW-0808">Transferase</keyword>
<dbReference type="InterPro" id="IPR018485">
    <property type="entry name" value="FGGY_C"/>
</dbReference>
<accession>A0A0E9NGW4</accession>
<comment type="caution">
    <text evidence="16">The sequence shown here is derived from an EMBL/GenBank/DDBJ whole genome shotgun (WGS) entry which is preliminary data.</text>
</comment>
<feature type="compositionally biased region" description="Low complexity" evidence="13">
    <location>
        <begin position="25"/>
        <end position="44"/>
    </location>
</feature>
<feature type="domain" description="Carbohydrate kinase FGGY C-terminal" evidence="15">
    <location>
        <begin position="317"/>
        <end position="506"/>
    </location>
</feature>
<dbReference type="UniPathway" id="UPA00618">
    <property type="reaction ID" value="UER00672"/>
</dbReference>
<dbReference type="CDD" id="cd07792">
    <property type="entry name" value="ASKHA_NBD_FGGY_GK1-3-like"/>
    <property type="match status" value="1"/>
</dbReference>
<reference evidence="16 17" key="3">
    <citation type="journal article" date="2015" name="Genome Announc.">
        <title>Draft Genome Sequence of the Archiascomycetous Yeast Saitoella complicata.</title>
        <authorList>
            <person name="Yamauchi K."/>
            <person name="Kondo S."/>
            <person name="Hamamoto M."/>
            <person name="Takahashi Y."/>
            <person name="Ogura Y."/>
            <person name="Hayashi T."/>
            <person name="Nishida H."/>
        </authorList>
    </citation>
    <scope>NUCLEOTIDE SEQUENCE [LARGE SCALE GENOMIC DNA]</scope>
    <source>
        <strain evidence="16 17">NRRL Y-17804</strain>
    </source>
</reference>
<evidence type="ECO:0000256" key="11">
    <source>
        <dbReference type="ARBA" id="ARBA00071571"/>
    </source>
</evidence>
<keyword evidence="6 12" id="KW-0418">Kinase</keyword>
<dbReference type="InterPro" id="IPR000577">
    <property type="entry name" value="Carb_kinase_FGGY"/>
</dbReference>
<dbReference type="PROSITE" id="PS00933">
    <property type="entry name" value="FGGY_KINASES_1"/>
    <property type="match status" value="1"/>
</dbReference>
<keyword evidence="17" id="KW-1185">Reference proteome</keyword>
<dbReference type="NCBIfam" id="NF000756">
    <property type="entry name" value="PRK00047.1"/>
    <property type="match status" value="1"/>
</dbReference>
<reference evidence="16 17" key="2">
    <citation type="journal article" date="2014" name="J. Gen. Appl. Microbiol.">
        <title>The early diverging ascomycetous budding yeast Saitoella complicata has three histone deacetylases belonging to the Clr6, Hos2, and Rpd3 lineages.</title>
        <authorList>
            <person name="Nishida H."/>
            <person name="Matsumoto T."/>
            <person name="Kondo S."/>
            <person name="Hamamoto M."/>
            <person name="Yoshikawa H."/>
        </authorList>
    </citation>
    <scope>NUCLEOTIDE SEQUENCE [LARGE SCALE GENOMIC DNA]</scope>
    <source>
        <strain evidence="16 17">NRRL Y-17804</strain>
    </source>
</reference>
<evidence type="ECO:0000256" key="4">
    <source>
        <dbReference type="ARBA" id="ARBA00022679"/>
    </source>
</evidence>
<dbReference type="Gene3D" id="3.30.420.40">
    <property type="match status" value="2"/>
</dbReference>
<dbReference type="PROSITE" id="PS00445">
    <property type="entry name" value="FGGY_KINASES_2"/>
    <property type="match status" value="1"/>
</dbReference>
<dbReference type="InterPro" id="IPR018484">
    <property type="entry name" value="FGGY_N"/>
</dbReference>
<evidence type="ECO:0000256" key="5">
    <source>
        <dbReference type="ARBA" id="ARBA00022741"/>
    </source>
</evidence>
<keyword evidence="5" id="KW-0547">Nucleotide-binding</keyword>
<dbReference type="Pfam" id="PF02782">
    <property type="entry name" value="FGGY_C"/>
    <property type="match status" value="1"/>
</dbReference>
<evidence type="ECO:0000256" key="13">
    <source>
        <dbReference type="SAM" id="MobiDB-lite"/>
    </source>
</evidence>
<evidence type="ECO:0000259" key="15">
    <source>
        <dbReference type="Pfam" id="PF02782"/>
    </source>
</evidence>
<feature type="region of interest" description="Disordered" evidence="13">
    <location>
        <begin position="1"/>
        <end position="51"/>
    </location>
</feature>
<dbReference type="PIRSF" id="PIRSF000538">
    <property type="entry name" value="GlpK"/>
    <property type="match status" value="1"/>
</dbReference>
<evidence type="ECO:0000256" key="9">
    <source>
        <dbReference type="ARBA" id="ARBA00043149"/>
    </source>
</evidence>
<evidence type="ECO:0000313" key="17">
    <source>
        <dbReference type="Proteomes" id="UP000033140"/>
    </source>
</evidence>
<evidence type="ECO:0000256" key="10">
    <source>
        <dbReference type="ARBA" id="ARBA00052101"/>
    </source>
</evidence>
<dbReference type="InterPro" id="IPR043129">
    <property type="entry name" value="ATPase_NBD"/>
</dbReference>
<dbReference type="InterPro" id="IPR005999">
    <property type="entry name" value="Glycerol_kin"/>
</dbReference>
<dbReference type="GO" id="GO:0005524">
    <property type="term" value="F:ATP binding"/>
    <property type="evidence" value="ECO:0007669"/>
    <property type="project" value="UniProtKB-KW"/>
</dbReference>
<dbReference type="GO" id="GO:0019563">
    <property type="term" value="P:glycerol catabolic process"/>
    <property type="evidence" value="ECO:0007669"/>
    <property type="project" value="UniProtKB-UniPathway"/>
</dbReference>
<gene>
    <name evidence="16" type="ORF">G7K_3069-t1</name>
</gene>
<dbReference type="InterPro" id="IPR018483">
    <property type="entry name" value="Carb_kinase_FGGY_CS"/>
</dbReference>
<dbReference type="GO" id="GO:0006641">
    <property type="term" value="P:triglyceride metabolic process"/>
    <property type="evidence" value="ECO:0007669"/>
    <property type="project" value="TreeGrafter"/>
</dbReference>
<reference evidence="16 17" key="1">
    <citation type="journal article" date="2011" name="J. Gen. Appl. Microbiol.">
        <title>Draft genome sequencing of the enigmatic yeast Saitoella complicata.</title>
        <authorList>
            <person name="Nishida H."/>
            <person name="Hamamoto M."/>
            <person name="Sugiyama J."/>
        </authorList>
    </citation>
    <scope>NUCLEOTIDE SEQUENCE [LARGE SCALE GENOMIC DNA]</scope>
    <source>
        <strain evidence="16 17">NRRL Y-17804</strain>
    </source>
</reference>
<sequence>MSVSPAVNLSRNSSLRSEFGERRTSSTPNTRRPSLRSTPSRRNSAMLEGDSPEEVFVGAIDQGTTSTRFIIFDRNGQPQAQHQVEFEQIYPKPGWIEHDPEEIRSSVSTVLSKATKNFLDQGRRMRQLQAVGITNQRETTVVWDAETGRPLYNAIVWADTRTTETVQQLKRRPGSDKIFELCGLPITTYFSAVKLRWILDHVEDAREAYNEGALMFGTIDSWLIWNFTGGINGGIHVTDPTNASRTMLMNIRTLQWDQELIDFFDLGKVILPEILSSSEVYGKMSTGPLAGIPISGCLGDQSSALVGQQAFNPGDAKNTYGTGCFLLYNTGETPVLSKNGLLTTVGYKFGDKKPVYALEGSIAVAGSSIKWLRDGLGLIKESSEISDLAASVEDAGGVIFVPAFSGLFAPYWRDDVRGTMLGITHYTTKAHICRATLEAICFQAKAILDAMNKDSGTPLKVLKVDGGVTNSDTCMQIQSDTIGLRVERPAMRETTALGAAIAAGFAVGVWSDFSELSSINQEGKDIFEPAIEESVRDERFGLWERAVRQSCGWLKRDEVEELKDGVEQMTLVQAEEKAENA</sequence>
<dbReference type="GO" id="GO:0004370">
    <property type="term" value="F:glycerol kinase activity"/>
    <property type="evidence" value="ECO:0007669"/>
    <property type="project" value="UniProtKB-EC"/>
</dbReference>
<dbReference type="GO" id="GO:0005739">
    <property type="term" value="C:mitochondrion"/>
    <property type="evidence" value="ECO:0007669"/>
    <property type="project" value="TreeGrafter"/>
</dbReference>
<proteinExistence type="inferred from homology"/>
<organism evidence="16 17">
    <name type="scientific">Saitoella complicata (strain BCRC 22490 / CBS 7301 / JCM 7358 / NBRC 10748 / NRRL Y-17804)</name>
    <dbReference type="NCBI Taxonomy" id="698492"/>
    <lineage>
        <taxon>Eukaryota</taxon>
        <taxon>Fungi</taxon>
        <taxon>Dikarya</taxon>
        <taxon>Ascomycota</taxon>
        <taxon>Taphrinomycotina</taxon>
        <taxon>Taphrinomycotina incertae sedis</taxon>
        <taxon>Saitoella</taxon>
    </lineage>
</organism>
<feature type="domain" description="Carbohydrate kinase FGGY N-terminal" evidence="14">
    <location>
        <begin position="58"/>
        <end position="307"/>
    </location>
</feature>
<keyword evidence="8" id="KW-0067">ATP-binding</keyword>
<dbReference type="Pfam" id="PF00370">
    <property type="entry name" value="FGGY_N"/>
    <property type="match status" value="1"/>
</dbReference>
<dbReference type="STRING" id="698492.A0A0E9NGW4"/>
<dbReference type="NCBIfam" id="TIGR01311">
    <property type="entry name" value="glycerol_kin"/>
    <property type="match status" value="1"/>
</dbReference>
<keyword evidence="7" id="KW-0319">Glycerol metabolism</keyword>
<evidence type="ECO:0000256" key="1">
    <source>
        <dbReference type="ARBA" id="ARBA00005190"/>
    </source>
</evidence>
<evidence type="ECO:0000256" key="3">
    <source>
        <dbReference type="ARBA" id="ARBA00012099"/>
    </source>
</evidence>
<evidence type="ECO:0000256" key="8">
    <source>
        <dbReference type="ARBA" id="ARBA00022840"/>
    </source>
</evidence>
<evidence type="ECO:0000313" key="16">
    <source>
        <dbReference type="EMBL" id="GAO48906.1"/>
    </source>
</evidence>
<evidence type="ECO:0000256" key="2">
    <source>
        <dbReference type="ARBA" id="ARBA00009156"/>
    </source>
</evidence>
<dbReference type="EMBL" id="BACD03000018">
    <property type="protein sequence ID" value="GAO48906.1"/>
    <property type="molecule type" value="Genomic_DNA"/>
</dbReference>
<comment type="catalytic activity">
    <reaction evidence="10">
        <text>glycerol + ATP = sn-glycerol 3-phosphate + ADP + H(+)</text>
        <dbReference type="Rhea" id="RHEA:21644"/>
        <dbReference type="ChEBI" id="CHEBI:15378"/>
        <dbReference type="ChEBI" id="CHEBI:17754"/>
        <dbReference type="ChEBI" id="CHEBI:30616"/>
        <dbReference type="ChEBI" id="CHEBI:57597"/>
        <dbReference type="ChEBI" id="CHEBI:456216"/>
        <dbReference type="EC" id="2.7.1.30"/>
    </reaction>
</comment>
<dbReference type="PANTHER" id="PTHR10196">
    <property type="entry name" value="SUGAR KINASE"/>
    <property type="match status" value="1"/>
</dbReference>
<feature type="compositionally biased region" description="Polar residues" evidence="13">
    <location>
        <begin position="1"/>
        <end position="16"/>
    </location>
</feature>
<comment type="pathway">
    <text evidence="1">Polyol metabolism; glycerol degradation via glycerol kinase pathway; sn-glycerol 3-phosphate from glycerol: step 1/1.</text>
</comment>
<dbReference type="FunFam" id="3.30.420.40:FF:000177">
    <property type="entry name" value="Glycerol kinase"/>
    <property type="match status" value="1"/>
</dbReference>
<dbReference type="InterPro" id="IPR042018">
    <property type="entry name" value="GK1-3_metazoan-type"/>
</dbReference>
<evidence type="ECO:0000259" key="14">
    <source>
        <dbReference type="Pfam" id="PF00370"/>
    </source>
</evidence>
<comment type="similarity">
    <text evidence="2 12">Belongs to the FGGY kinase family.</text>
</comment>
<evidence type="ECO:0000256" key="12">
    <source>
        <dbReference type="RuleBase" id="RU003733"/>
    </source>
</evidence>
<dbReference type="EC" id="2.7.1.30" evidence="3"/>